<organism evidence="8 9">
    <name type="scientific">Hydrogenispora ethanolica</name>
    <dbReference type="NCBI Taxonomy" id="1082276"/>
    <lineage>
        <taxon>Bacteria</taxon>
        <taxon>Bacillati</taxon>
        <taxon>Bacillota</taxon>
        <taxon>Hydrogenispora</taxon>
    </lineage>
</organism>
<dbReference type="PANTHER" id="PTHR43531:SF14">
    <property type="entry name" value="METHYL-ACCEPTING CHEMOTAXIS PROTEIN I-RELATED"/>
    <property type="match status" value="1"/>
</dbReference>
<dbReference type="SMART" id="SM00304">
    <property type="entry name" value="HAMP"/>
    <property type="match status" value="5"/>
</dbReference>
<evidence type="ECO:0000256" key="4">
    <source>
        <dbReference type="SAM" id="MobiDB-lite"/>
    </source>
</evidence>
<accession>A0A4R1S3J5</accession>
<dbReference type="Gene3D" id="1.10.8.500">
    <property type="entry name" value="HAMP domain in histidine kinase"/>
    <property type="match status" value="1"/>
</dbReference>
<dbReference type="Proteomes" id="UP000295008">
    <property type="component" value="Unassembled WGS sequence"/>
</dbReference>
<keyword evidence="3" id="KW-0807">Transducer</keyword>
<name>A0A4R1S3J5_HYDET</name>
<feature type="domain" description="HAMP" evidence="7">
    <location>
        <begin position="311"/>
        <end position="363"/>
    </location>
</feature>
<evidence type="ECO:0000259" key="6">
    <source>
        <dbReference type="PROSITE" id="PS50111"/>
    </source>
</evidence>
<dbReference type="PRINTS" id="PR00260">
    <property type="entry name" value="CHEMTRNSDUCR"/>
</dbReference>
<dbReference type="CDD" id="cd11386">
    <property type="entry name" value="MCP_signal"/>
    <property type="match status" value="1"/>
</dbReference>
<gene>
    <name evidence="8" type="ORF">EDC14_100562</name>
</gene>
<dbReference type="RefSeq" id="WP_132013358.1">
    <property type="nucleotide sequence ID" value="NZ_SLUN01000005.1"/>
</dbReference>
<evidence type="ECO:0000256" key="5">
    <source>
        <dbReference type="SAM" id="Phobius"/>
    </source>
</evidence>
<dbReference type="Gene3D" id="1.10.287.950">
    <property type="entry name" value="Methyl-accepting chemotaxis protein"/>
    <property type="match status" value="1"/>
</dbReference>
<evidence type="ECO:0000256" key="3">
    <source>
        <dbReference type="PROSITE-ProRule" id="PRU00284"/>
    </source>
</evidence>
<feature type="domain" description="HAMP" evidence="7">
    <location>
        <begin position="364"/>
        <end position="402"/>
    </location>
</feature>
<dbReference type="GO" id="GO:0005886">
    <property type="term" value="C:plasma membrane"/>
    <property type="evidence" value="ECO:0007669"/>
    <property type="project" value="TreeGrafter"/>
</dbReference>
<dbReference type="GO" id="GO:0006935">
    <property type="term" value="P:chemotaxis"/>
    <property type="evidence" value="ECO:0007669"/>
    <property type="project" value="InterPro"/>
</dbReference>
<evidence type="ECO:0000259" key="7">
    <source>
        <dbReference type="PROSITE" id="PS50885"/>
    </source>
</evidence>
<sequence>MLPKKIASSLFLKTMLLLNAFVIIPALVIFVFVNLIVTSSIKEEIQKNLAMVTSEKQSKLNYQLTNMENLAQTLANDPFAKEYFLALKQGRADAAKRRQLATFLEGEVQKGQGLYENMLYYYDGKAAVDGIGGKSDNKTTDQKTTQFGVVRVSPTTGRPVMVNYIAVSGNDFQTLYVFTMAIELGKVAEQIIANGQEQTVKTMIVNGQGLIIASETADQIMKLNLNEAGAETARFFRNMSIRDSGVDFLTMDGRKYLAAYAKDAARDLYLISYTPISQYTQKSNQLALGFLILLGISVVAGLLISYFATRRMLIQPLQRLTAATERMALGDCDIQLDIRSKDEIGVLANSFTVMVDNIREGARAAERIAAGDLGLQLEVRSDRDLLNTNLNEMIRNIQSVIADINMLSEAAIAGQLSVRADAEKHQGDFQTIVAGINQTLDAVIDPLHVAADYIERIGRGEIPEQLEAEYQGDFNNLKNSINACIEGLGALTESNAVLQRMAQNDYTQKIEGNYQGVYDEIAQATNGVIDRLNNLQRVTANMADGDFGDLEELRQVGRRSENDRLMPSLIHLMETVLEMVQESVRLSEAATAGQLDSRGDIRKFAGEYRRVIEGFNATLDAVVAPLTEAEAVLGKIAVNDYTQEMKGEYQGVLREFAAQINTTRTRLLSVQDVFVRLAQGDISRLEEFRRVGRRSENDRMMPSATAMMEAIDALIGETNMLAGAAASGELKARGDAAKFSGKYQEIVIGLNSALDAMAHPIAEASAVLDEMARGSLESLMAGEYQGEYARIKESLNRAIDSFNQVLGEIHIAANQVAAASRQVSSGSQSMSQGATEQAATVEELSASIAEIAAQTKQNALRAGQANELANLTKDNAIQGNAQMEQMVAAMTGINEASTNISKIIKVIDEIAFQTNILALNAAVEAARAGQHGKGFAVVAEEVRNLAGRSAKAAKETTELIEGSLRKVAEGTQIAGNTAESLDKIVTAVTQAADLVSEIAVASNEQATGIAQINQGINQVSQVTQTNTATSEESASASEELSSQAEHLKEMVGRFRLKGGARTEQAAESDSRPAPKARSKKPDLAGSSEFGKY</sequence>
<dbReference type="AlphaFoldDB" id="A0A4R1S3J5"/>
<dbReference type="SUPFAM" id="SSF58104">
    <property type="entry name" value="Methyl-accepting chemotaxis protein (MCP) signaling domain"/>
    <property type="match status" value="1"/>
</dbReference>
<feature type="domain" description="Methyl-accepting transducer" evidence="6">
    <location>
        <begin position="812"/>
        <end position="1041"/>
    </location>
</feature>
<dbReference type="GO" id="GO:0007165">
    <property type="term" value="P:signal transduction"/>
    <property type="evidence" value="ECO:0007669"/>
    <property type="project" value="UniProtKB-KW"/>
</dbReference>
<keyword evidence="9" id="KW-1185">Reference proteome</keyword>
<evidence type="ECO:0000313" key="9">
    <source>
        <dbReference type="Proteomes" id="UP000295008"/>
    </source>
</evidence>
<evidence type="ECO:0000256" key="2">
    <source>
        <dbReference type="ARBA" id="ARBA00029447"/>
    </source>
</evidence>
<dbReference type="OrthoDB" id="9814363at2"/>
<dbReference type="InterPro" id="IPR003660">
    <property type="entry name" value="HAMP_dom"/>
</dbReference>
<protein>
    <submittedName>
        <fullName evidence="8">Methyl-accepting chemotaxis protein</fullName>
    </submittedName>
</protein>
<dbReference type="CDD" id="cd06225">
    <property type="entry name" value="HAMP"/>
    <property type="match status" value="2"/>
</dbReference>
<dbReference type="GO" id="GO:0004888">
    <property type="term" value="F:transmembrane signaling receptor activity"/>
    <property type="evidence" value="ECO:0007669"/>
    <property type="project" value="InterPro"/>
</dbReference>
<feature type="transmembrane region" description="Helical" evidence="5">
    <location>
        <begin position="286"/>
        <end position="308"/>
    </location>
</feature>
<keyword evidence="5" id="KW-1133">Transmembrane helix</keyword>
<comment type="similarity">
    <text evidence="2">Belongs to the methyl-accepting chemotaxis (MCP) protein family.</text>
</comment>
<dbReference type="PROSITE" id="PS50111">
    <property type="entry name" value="CHEMOTAXIS_TRANSDUC_2"/>
    <property type="match status" value="1"/>
</dbReference>
<dbReference type="EMBL" id="SLUN01000005">
    <property type="protein sequence ID" value="TCL73200.1"/>
    <property type="molecule type" value="Genomic_DNA"/>
</dbReference>
<dbReference type="Pfam" id="PF00672">
    <property type="entry name" value="HAMP"/>
    <property type="match status" value="1"/>
</dbReference>
<comment type="caution">
    <text evidence="8">The sequence shown here is derived from an EMBL/GenBank/DDBJ whole genome shotgun (WGS) entry which is preliminary data.</text>
</comment>
<feature type="domain" description="HAMP" evidence="7">
    <location>
        <begin position="755"/>
        <end position="807"/>
    </location>
</feature>
<dbReference type="SUPFAM" id="SSF158472">
    <property type="entry name" value="HAMP domain-like"/>
    <property type="match status" value="1"/>
</dbReference>
<dbReference type="Gene3D" id="1.20.120.1530">
    <property type="match status" value="3"/>
</dbReference>
<feature type="transmembrane region" description="Helical" evidence="5">
    <location>
        <begin position="16"/>
        <end position="37"/>
    </location>
</feature>
<keyword evidence="1" id="KW-0488">Methylation</keyword>
<feature type="compositionally biased region" description="Low complexity" evidence="4">
    <location>
        <begin position="1023"/>
        <end position="1044"/>
    </location>
</feature>
<feature type="domain" description="HAMP" evidence="7">
    <location>
        <begin position="620"/>
        <end position="672"/>
    </location>
</feature>
<reference evidence="8 9" key="1">
    <citation type="submission" date="2019-03" db="EMBL/GenBank/DDBJ databases">
        <title>Genomic Encyclopedia of Type Strains, Phase IV (KMG-IV): sequencing the most valuable type-strain genomes for metagenomic binning, comparative biology and taxonomic classification.</title>
        <authorList>
            <person name="Goeker M."/>
        </authorList>
    </citation>
    <scope>NUCLEOTIDE SEQUENCE [LARGE SCALE GENOMIC DNA]</scope>
    <source>
        <strain evidence="8 9">LX-B</strain>
    </source>
</reference>
<dbReference type="Pfam" id="PF00015">
    <property type="entry name" value="MCPsignal"/>
    <property type="match status" value="1"/>
</dbReference>
<keyword evidence="5" id="KW-0812">Transmembrane</keyword>
<dbReference type="Pfam" id="PF18947">
    <property type="entry name" value="HAMP_2"/>
    <property type="match status" value="3"/>
</dbReference>
<dbReference type="Gene3D" id="3.30.450.20">
    <property type="entry name" value="PAS domain"/>
    <property type="match status" value="1"/>
</dbReference>
<dbReference type="InterPro" id="IPR004090">
    <property type="entry name" value="Chemotax_Me-accpt_rcpt"/>
</dbReference>
<dbReference type="FunFam" id="1.10.287.950:FF:000001">
    <property type="entry name" value="Methyl-accepting chemotaxis sensory transducer"/>
    <property type="match status" value="1"/>
</dbReference>
<feature type="region of interest" description="Disordered" evidence="4">
    <location>
        <begin position="1023"/>
        <end position="1092"/>
    </location>
</feature>
<dbReference type="InterPro" id="IPR004089">
    <property type="entry name" value="MCPsignal_dom"/>
</dbReference>
<evidence type="ECO:0000313" key="8">
    <source>
        <dbReference type="EMBL" id="TCL73200.1"/>
    </source>
</evidence>
<dbReference type="PROSITE" id="PS50885">
    <property type="entry name" value="HAMP"/>
    <property type="match status" value="5"/>
</dbReference>
<dbReference type="PANTHER" id="PTHR43531">
    <property type="entry name" value="PROTEIN ICFG"/>
    <property type="match status" value="1"/>
</dbReference>
<dbReference type="InterPro" id="IPR051310">
    <property type="entry name" value="MCP_chemotaxis"/>
</dbReference>
<keyword evidence="5" id="KW-0472">Membrane</keyword>
<evidence type="ECO:0000256" key="1">
    <source>
        <dbReference type="ARBA" id="ARBA00022481"/>
    </source>
</evidence>
<proteinExistence type="inferred from homology"/>
<dbReference type="SMART" id="SM00283">
    <property type="entry name" value="MA"/>
    <property type="match status" value="1"/>
</dbReference>
<feature type="domain" description="HAMP" evidence="7">
    <location>
        <begin position="496"/>
        <end position="537"/>
    </location>
</feature>